<feature type="transmembrane region" description="Helical" evidence="8">
    <location>
        <begin position="185"/>
        <end position="204"/>
    </location>
</feature>
<evidence type="ECO:0000256" key="3">
    <source>
        <dbReference type="ARBA" id="ARBA00022448"/>
    </source>
</evidence>
<evidence type="ECO:0000256" key="8">
    <source>
        <dbReference type="RuleBase" id="RU363041"/>
    </source>
</evidence>
<evidence type="ECO:0000256" key="7">
    <source>
        <dbReference type="ARBA" id="ARBA00023136"/>
    </source>
</evidence>
<dbReference type="Pfam" id="PF01925">
    <property type="entry name" value="TauE"/>
    <property type="match status" value="1"/>
</dbReference>
<protein>
    <recommendedName>
        <fullName evidence="8">Probable membrane transporter protein</fullName>
    </recommendedName>
</protein>
<dbReference type="PANTHER" id="PTHR30269:SF0">
    <property type="entry name" value="MEMBRANE TRANSPORTER PROTEIN YFCA-RELATED"/>
    <property type="match status" value="1"/>
</dbReference>
<reference evidence="10" key="1">
    <citation type="journal article" date="2023" name="Int. J. Syst. Evol. Microbiol.">
        <title>Mesoterricola silvestris gen. nov., sp. nov., Mesoterricola sediminis sp. nov., Geothrix oryzae sp. nov., Geothrix edaphica sp. nov., Geothrix rubra sp. nov., and Geothrix limicola sp. nov., six novel members of Acidobacteriota isolated from soils.</title>
        <authorList>
            <person name="Itoh H."/>
            <person name="Sugisawa Y."/>
            <person name="Mise K."/>
            <person name="Xu Z."/>
            <person name="Kuniyasu M."/>
            <person name="Ushijima N."/>
            <person name="Kawano K."/>
            <person name="Kobayashi E."/>
            <person name="Shiratori Y."/>
            <person name="Masuda Y."/>
            <person name="Senoo K."/>
        </authorList>
    </citation>
    <scope>NUCLEOTIDE SEQUENCE [LARGE SCALE GENOMIC DNA]</scope>
    <source>
        <strain evidence="10">W79</strain>
    </source>
</reference>
<accession>A0AA48GTR4</accession>
<comment type="subcellular location">
    <subcellularLocation>
        <location evidence="1 8">Cell membrane</location>
        <topology evidence="1 8">Multi-pass membrane protein</topology>
    </subcellularLocation>
</comment>
<dbReference type="Proteomes" id="UP001238179">
    <property type="component" value="Chromosome"/>
</dbReference>
<name>A0AA48GTR4_9BACT</name>
<feature type="transmembrane region" description="Helical" evidence="8">
    <location>
        <begin position="210"/>
        <end position="228"/>
    </location>
</feature>
<feature type="transmembrane region" description="Helical" evidence="8">
    <location>
        <begin position="240"/>
        <end position="258"/>
    </location>
</feature>
<keyword evidence="6 8" id="KW-1133">Transmembrane helix</keyword>
<gene>
    <name evidence="9" type="ORF">METEAL_30660</name>
</gene>
<dbReference type="KEGG" id="msil:METEAL_30660"/>
<keyword evidence="4 8" id="KW-1003">Cell membrane</keyword>
<dbReference type="InterPro" id="IPR052017">
    <property type="entry name" value="TSUP"/>
</dbReference>
<evidence type="ECO:0000313" key="10">
    <source>
        <dbReference type="Proteomes" id="UP001238179"/>
    </source>
</evidence>
<keyword evidence="10" id="KW-1185">Reference proteome</keyword>
<evidence type="ECO:0000256" key="2">
    <source>
        <dbReference type="ARBA" id="ARBA00009142"/>
    </source>
</evidence>
<keyword evidence="7 8" id="KW-0472">Membrane</keyword>
<dbReference type="PANTHER" id="PTHR30269">
    <property type="entry name" value="TRANSMEMBRANE PROTEIN YFCA"/>
    <property type="match status" value="1"/>
</dbReference>
<keyword evidence="3" id="KW-0813">Transport</keyword>
<dbReference type="InterPro" id="IPR002781">
    <property type="entry name" value="TM_pro_TauE-like"/>
</dbReference>
<evidence type="ECO:0000256" key="4">
    <source>
        <dbReference type="ARBA" id="ARBA00022475"/>
    </source>
</evidence>
<dbReference type="AlphaFoldDB" id="A0AA48GTR4"/>
<dbReference type="GO" id="GO:0005886">
    <property type="term" value="C:plasma membrane"/>
    <property type="evidence" value="ECO:0007669"/>
    <property type="project" value="UniProtKB-SubCell"/>
</dbReference>
<comment type="similarity">
    <text evidence="2 8">Belongs to the 4-toluene sulfonate uptake permease (TSUP) (TC 2.A.102) family.</text>
</comment>
<organism evidence="9 10">
    <name type="scientific">Mesoterricola silvestris</name>
    <dbReference type="NCBI Taxonomy" id="2927979"/>
    <lineage>
        <taxon>Bacteria</taxon>
        <taxon>Pseudomonadati</taxon>
        <taxon>Acidobacteriota</taxon>
        <taxon>Holophagae</taxon>
        <taxon>Holophagales</taxon>
        <taxon>Holophagaceae</taxon>
        <taxon>Mesoterricola</taxon>
    </lineage>
</organism>
<evidence type="ECO:0000256" key="5">
    <source>
        <dbReference type="ARBA" id="ARBA00022692"/>
    </source>
</evidence>
<evidence type="ECO:0000256" key="1">
    <source>
        <dbReference type="ARBA" id="ARBA00004651"/>
    </source>
</evidence>
<proteinExistence type="inferred from homology"/>
<feature type="transmembrane region" description="Helical" evidence="8">
    <location>
        <begin position="74"/>
        <end position="94"/>
    </location>
</feature>
<dbReference type="EMBL" id="AP027080">
    <property type="protein sequence ID" value="BDU73892.1"/>
    <property type="molecule type" value="Genomic_DNA"/>
</dbReference>
<dbReference type="RefSeq" id="WP_316412559.1">
    <property type="nucleotide sequence ID" value="NZ_AP027080.1"/>
</dbReference>
<keyword evidence="5 8" id="KW-0812">Transmembrane</keyword>
<sequence>MIHLWRELTVAAAAFAAGTINSIAGGGTLISFPALLGIGLTGQQANVTSTLALWPGSIGGFLGHREDLKGTRRFALRLVPPSLLGAALGAWLMLATPARTFDLLIPWLILTATLLMAANDSISKALGHVHGGERSRTWWMGAVFFQFLVGIYGGFFGAGIGILMLAALSLLGLTDIHQMNGLKNFLALSINGVAILLFLGAEFLFHGRNVVWGTAALMAVAAMGGGFFGSHMAHRVGRKTVRAIVVGVGFLLTAWYFYKIHKPAVPAVPGLIIHTSNNPVFGNK</sequence>
<evidence type="ECO:0000256" key="6">
    <source>
        <dbReference type="ARBA" id="ARBA00022989"/>
    </source>
</evidence>
<feature type="transmembrane region" description="Helical" evidence="8">
    <location>
        <begin position="143"/>
        <end position="173"/>
    </location>
</feature>
<evidence type="ECO:0000313" key="9">
    <source>
        <dbReference type="EMBL" id="BDU73892.1"/>
    </source>
</evidence>